<protein>
    <submittedName>
        <fullName evidence="3">Phosphotransferase</fullName>
    </submittedName>
</protein>
<evidence type="ECO:0000256" key="1">
    <source>
        <dbReference type="SAM" id="MobiDB-lite"/>
    </source>
</evidence>
<evidence type="ECO:0000259" key="2">
    <source>
        <dbReference type="Pfam" id="PF01636"/>
    </source>
</evidence>
<proteinExistence type="predicted"/>
<dbReference type="EMBL" id="JBFASG010000010">
    <property type="protein sequence ID" value="MEV4923825.1"/>
    <property type="molecule type" value="Genomic_DNA"/>
</dbReference>
<evidence type="ECO:0000313" key="4">
    <source>
        <dbReference type="Proteomes" id="UP001552479"/>
    </source>
</evidence>
<organism evidence="3 4">
    <name type="scientific">Streptomyces roseoverticillatus</name>
    <dbReference type="NCBI Taxonomy" id="66429"/>
    <lineage>
        <taxon>Bacteria</taxon>
        <taxon>Bacillati</taxon>
        <taxon>Actinomycetota</taxon>
        <taxon>Actinomycetes</taxon>
        <taxon>Kitasatosporales</taxon>
        <taxon>Streptomycetaceae</taxon>
        <taxon>Streptomyces</taxon>
    </lineage>
</organism>
<keyword evidence="4" id="KW-1185">Reference proteome</keyword>
<dbReference type="Proteomes" id="UP001552479">
    <property type="component" value="Unassembled WGS sequence"/>
</dbReference>
<name>A0ABV3ITL1_9ACTN</name>
<dbReference type="RefSeq" id="WP_366088011.1">
    <property type="nucleotide sequence ID" value="NZ_JBFASG010000010.1"/>
</dbReference>
<dbReference type="Pfam" id="PF01636">
    <property type="entry name" value="APH"/>
    <property type="match status" value="1"/>
</dbReference>
<sequence length="283" mass="31138">MDDEQRLPGGRTVGAVRRGGAVHRPVQPWTPAVHALLRHLEAAGLEGVPRVLGVDGQGREVLTHLDGETAGEDLPWPSWVYSTTALEDVGRWARRLHDATLSFVPPPDARWLAGQSWRPGLVIGHHDAAPWNAVWRDGHLAGFFDWDTAGPSSREFDLAFVALTWVPLHARRLAERTGFTAFEDRSRRLHLLLDAYGYEGDRSAFGTVVAARARTNAQVIRRMAADGDPVYAALEPVAADLDQAAREADVLPASFWLPPVQGRNVFRGSDNGPEQPKPPERMP</sequence>
<feature type="domain" description="Aminoglycoside phosphotransferase" evidence="2">
    <location>
        <begin position="119"/>
        <end position="181"/>
    </location>
</feature>
<gene>
    <name evidence="3" type="ORF">AB0L03_13405</name>
</gene>
<reference evidence="3 4" key="1">
    <citation type="submission" date="2024-06" db="EMBL/GenBank/DDBJ databases">
        <title>The Natural Products Discovery Center: Release of the First 8490 Sequenced Strains for Exploring Actinobacteria Biosynthetic Diversity.</title>
        <authorList>
            <person name="Kalkreuter E."/>
            <person name="Kautsar S.A."/>
            <person name="Yang D."/>
            <person name="Bader C.D."/>
            <person name="Teijaro C.N."/>
            <person name="Fluegel L."/>
            <person name="Davis C.M."/>
            <person name="Simpson J.R."/>
            <person name="Lauterbach L."/>
            <person name="Steele A.D."/>
            <person name="Gui C."/>
            <person name="Meng S."/>
            <person name="Li G."/>
            <person name="Viehrig K."/>
            <person name="Ye F."/>
            <person name="Su P."/>
            <person name="Kiefer A.F."/>
            <person name="Nichols A."/>
            <person name="Cepeda A.J."/>
            <person name="Yan W."/>
            <person name="Fan B."/>
            <person name="Jiang Y."/>
            <person name="Adhikari A."/>
            <person name="Zheng C.-J."/>
            <person name="Schuster L."/>
            <person name="Cowan T.M."/>
            <person name="Smanski M.J."/>
            <person name="Chevrette M.G."/>
            <person name="De Carvalho L.P.S."/>
            <person name="Shen B."/>
        </authorList>
    </citation>
    <scope>NUCLEOTIDE SEQUENCE [LARGE SCALE GENOMIC DNA]</scope>
    <source>
        <strain evidence="3 4">NPDC053791</strain>
    </source>
</reference>
<feature type="region of interest" description="Disordered" evidence="1">
    <location>
        <begin position="262"/>
        <end position="283"/>
    </location>
</feature>
<dbReference type="SUPFAM" id="SSF56112">
    <property type="entry name" value="Protein kinase-like (PK-like)"/>
    <property type="match status" value="1"/>
</dbReference>
<evidence type="ECO:0000313" key="3">
    <source>
        <dbReference type="EMBL" id="MEV4923825.1"/>
    </source>
</evidence>
<comment type="caution">
    <text evidence="3">The sequence shown here is derived from an EMBL/GenBank/DDBJ whole genome shotgun (WGS) entry which is preliminary data.</text>
</comment>
<accession>A0ABV3ITL1</accession>
<dbReference type="Gene3D" id="3.90.1200.10">
    <property type="match status" value="1"/>
</dbReference>
<dbReference type="InterPro" id="IPR002575">
    <property type="entry name" value="Aminoglycoside_PTrfase"/>
</dbReference>
<dbReference type="InterPro" id="IPR011009">
    <property type="entry name" value="Kinase-like_dom_sf"/>
</dbReference>